<dbReference type="PROSITE" id="PS01081">
    <property type="entry name" value="HTH_TETR_1"/>
    <property type="match status" value="1"/>
</dbReference>
<dbReference type="EMBL" id="JAUUTP010000041">
    <property type="protein sequence ID" value="MDP1421437.1"/>
    <property type="molecule type" value="Genomic_DNA"/>
</dbReference>
<comment type="caution">
    <text evidence="6">The sequence shown here is derived from an EMBL/GenBank/DDBJ whole genome shotgun (WGS) entry which is preliminary data.</text>
</comment>
<dbReference type="InterPro" id="IPR023772">
    <property type="entry name" value="DNA-bd_HTH_TetR-type_CS"/>
</dbReference>
<organism evidence="6 7">
    <name type="scientific">Peribacillus simplex</name>
    <dbReference type="NCBI Taxonomy" id="1478"/>
    <lineage>
        <taxon>Bacteria</taxon>
        <taxon>Bacillati</taxon>
        <taxon>Bacillota</taxon>
        <taxon>Bacilli</taxon>
        <taxon>Bacillales</taxon>
        <taxon>Bacillaceae</taxon>
        <taxon>Peribacillus</taxon>
    </lineage>
</organism>
<evidence type="ECO:0000259" key="5">
    <source>
        <dbReference type="PROSITE" id="PS50977"/>
    </source>
</evidence>
<dbReference type="Pfam" id="PF21993">
    <property type="entry name" value="TetR_C_13_2"/>
    <property type="match status" value="1"/>
</dbReference>
<proteinExistence type="predicted"/>
<dbReference type="PRINTS" id="PR00455">
    <property type="entry name" value="HTHTETR"/>
</dbReference>
<evidence type="ECO:0000313" key="6">
    <source>
        <dbReference type="EMBL" id="MDP1421437.1"/>
    </source>
</evidence>
<dbReference type="PROSITE" id="PS50977">
    <property type="entry name" value="HTH_TETR_2"/>
    <property type="match status" value="1"/>
</dbReference>
<dbReference type="PANTHER" id="PTHR47506">
    <property type="entry name" value="TRANSCRIPTIONAL REGULATORY PROTEIN"/>
    <property type="match status" value="1"/>
</dbReference>
<evidence type="ECO:0000256" key="1">
    <source>
        <dbReference type="ARBA" id="ARBA00023015"/>
    </source>
</evidence>
<feature type="domain" description="HTH tetR-type" evidence="5">
    <location>
        <begin position="1"/>
        <end position="61"/>
    </location>
</feature>
<dbReference type="Proteomes" id="UP001178277">
    <property type="component" value="Unassembled WGS sequence"/>
</dbReference>
<evidence type="ECO:0000256" key="3">
    <source>
        <dbReference type="ARBA" id="ARBA00023163"/>
    </source>
</evidence>
<dbReference type="RefSeq" id="WP_305162459.1">
    <property type="nucleotide sequence ID" value="NZ_JAUUTP010000041.1"/>
</dbReference>
<protein>
    <submittedName>
        <fullName evidence="6">TetR/AcrR family transcriptional regulator</fullName>
    </submittedName>
</protein>
<dbReference type="GO" id="GO:0003677">
    <property type="term" value="F:DNA binding"/>
    <property type="evidence" value="ECO:0007669"/>
    <property type="project" value="UniProtKB-UniRule"/>
</dbReference>
<name>A0AA90PB92_9BACI</name>
<evidence type="ECO:0000256" key="4">
    <source>
        <dbReference type="PROSITE-ProRule" id="PRU00335"/>
    </source>
</evidence>
<evidence type="ECO:0000256" key="2">
    <source>
        <dbReference type="ARBA" id="ARBA00023125"/>
    </source>
</evidence>
<dbReference type="SUPFAM" id="SSF48498">
    <property type="entry name" value="Tetracyclin repressor-like, C-terminal domain"/>
    <property type="match status" value="1"/>
</dbReference>
<dbReference type="InterPro" id="IPR036271">
    <property type="entry name" value="Tet_transcr_reg_TetR-rel_C_sf"/>
</dbReference>
<dbReference type="Pfam" id="PF00440">
    <property type="entry name" value="TetR_N"/>
    <property type="match status" value="1"/>
</dbReference>
<keyword evidence="1" id="KW-0805">Transcription regulation</keyword>
<dbReference type="InterPro" id="IPR001647">
    <property type="entry name" value="HTH_TetR"/>
</dbReference>
<dbReference type="PANTHER" id="PTHR47506:SF6">
    <property type="entry name" value="HTH-TYPE TRANSCRIPTIONAL REPRESSOR NEMR"/>
    <property type="match status" value="1"/>
</dbReference>
<keyword evidence="2 4" id="KW-0238">DNA-binding</keyword>
<dbReference type="SUPFAM" id="SSF46689">
    <property type="entry name" value="Homeodomain-like"/>
    <property type="match status" value="1"/>
</dbReference>
<dbReference type="InterPro" id="IPR054156">
    <property type="entry name" value="YxaF_TetR_C"/>
</dbReference>
<sequence>MSKQQEILTIAREVIHSKGYQATSISDILSSAKIGKGQFYHYFSSKHDLGLAVVENFIQEWDQKLILDILKSGDDPVSKLNNMLDWTVSYHSDMDSKTGCPFGNLAIEMSEHDELFRLKIQHFFERWIDGIQNVLDEMVEKNLFNDTIDTEKHAQTLIAMLEGGILLMKSQQDMKWFLNVVEVIRQQYNLSY</sequence>
<dbReference type="InterPro" id="IPR009057">
    <property type="entry name" value="Homeodomain-like_sf"/>
</dbReference>
<dbReference type="Gene3D" id="1.10.357.10">
    <property type="entry name" value="Tetracycline Repressor, domain 2"/>
    <property type="match status" value="1"/>
</dbReference>
<keyword evidence="3" id="KW-0804">Transcription</keyword>
<dbReference type="AlphaFoldDB" id="A0AA90PB92"/>
<evidence type="ECO:0000313" key="7">
    <source>
        <dbReference type="Proteomes" id="UP001178277"/>
    </source>
</evidence>
<feature type="DNA-binding region" description="H-T-H motif" evidence="4">
    <location>
        <begin position="24"/>
        <end position="43"/>
    </location>
</feature>
<accession>A0AA90PB92</accession>
<reference evidence="6" key="1">
    <citation type="submission" date="2023-07" db="EMBL/GenBank/DDBJ databases">
        <title>Murine gut Bacillus species.</title>
        <authorList>
            <person name="Gutman E."/>
            <person name="Hashuel R."/>
            <person name="Litvak Y."/>
        </authorList>
    </citation>
    <scope>NUCLEOTIDE SEQUENCE</scope>
    <source>
        <strain evidence="6">RU283</strain>
    </source>
</reference>
<gene>
    <name evidence="6" type="ORF">Q8G35_24455</name>
</gene>